<protein>
    <recommendedName>
        <fullName evidence="4">F-box domain-containing protein</fullName>
    </recommendedName>
</protein>
<organism evidence="2 3">
    <name type="scientific">Penicillium brasilianum</name>
    <dbReference type="NCBI Taxonomy" id="104259"/>
    <lineage>
        <taxon>Eukaryota</taxon>
        <taxon>Fungi</taxon>
        <taxon>Dikarya</taxon>
        <taxon>Ascomycota</taxon>
        <taxon>Pezizomycotina</taxon>
        <taxon>Eurotiomycetes</taxon>
        <taxon>Eurotiomycetidae</taxon>
        <taxon>Eurotiales</taxon>
        <taxon>Aspergillaceae</taxon>
        <taxon>Penicillium</taxon>
    </lineage>
</organism>
<evidence type="ECO:0000313" key="3">
    <source>
        <dbReference type="Proteomes" id="UP000190744"/>
    </source>
</evidence>
<reference evidence="3" key="1">
    <citation type="submission" date="2015-09" db="EMBL/GenBank/DDBJ databases">
        <authorList>
            <person name="Fill T.P."/>
            <person name="Baretta J.F."/>
            <person name="de Almeida L.G."/>
            <person name="Rocha M."/>
            <person name="de Souza D.H."/>
            <person name="Malavazi I."/>
            <person name="Cerdeira L.T."/>
            <person name="Hong H."/>
            <person name="Samborskyy M."/>
            <person name="de Vasconcelos A.T."/>
            <person name="Leadlay P."/>
            <person name="Rodrigues-Filho E."/>
        </authorList>
    </citation>
    <scope>NUCLEOTIDE SEQUENCE [LARGE SCALE GENOMIC DNA]</scope>
    <source>
        <strain evidence="3">LaBioMMi 136</strain>
    </source>
</reference>
<name>A0A1S9RJ32_PENBI</name>
<accession>A0A1S9RJ32</accession>
<sequence length="744" mass="82122">MAAVNRNMFDASIAMDRPGGASLMLLPLNLIAQIVSNVEDTGDTARLCRTCRVLNYMALPQLYRSLTLTSYDKIRYRGEQPEGSGSASPFTMGLNAVITRPYATLVRSITLRGDWKETDLEEHAQVGRVPDSSMLLNIAVRAAVDRMTNLESFSWELNTKMLETVYIGLTKLINLTSLTIRFPSTRHPQPTFVLPGMPNLRCLKITDIDPLCYPDDISTILLKGSKLRELKLHWSPRMRIAQEPSVSLNEYFRKCTAAKQPLSVKKLSFQNLYAFHSEEFNVSFDPATVEDVTFLNGSDTVGLMNTFVENSWPTFVPDRKLKIKSMRMDIVSKRNSEFIGSFKGLERLYFVNVFDNSPDYLNSPRPGMGPACATLTPPISDSPPVNGTVANSPATASSPASQLNIALSVRDSYLANITINHGATLRHLLLCSKWPLSTSMIARLVHSCPNLEQLALATEFSSMDSLGMLVPFLRKLVALRLLIPAGSPSPQSGTNTNAPSSATSTHAGDSYLKSAVPNVIANPHLVAKTNLYQFPKDIENIILNARSLADIVDLDDELLIEMMSYDLADHQIFGNVKVVGMGWKAFQLRDLYKTPIPSRANPESQSPTSAVGTATAEEQPRPPNGMNGHSASTSGSRHRTAPTPSRSPGAPSNTPVANMPASMLGKRTRDDDYDTTDTTYPAAPPVNETVPISDHPYRDPNLTNCGNFPPVLTNDGFVYRRHMRRVGWEFLKNWEIWALDAQEI</sequence>
<evidence type="ECO:0000313" key="2">
    <source>
        <dbReference type="EMBL" id="OOQ85532.1"/>
    </source>
</evidence>
<feature type="compositionally biased region" description="Polar residues" evidence="1">
    <location>
        <begin position="642"/>
        <end position="656"/>
    </location>
</feature>
<dbReference type="Gene3D" id="3.80.10.10">
    <property type="entry name" value="Ribonuclease Inhibitor"/>
    <property type="match status" value="1"/>
</dbReference>
<dbReference type="SUPFAM" id="SSF81383">
    <property type="entry name" value="F-box domain"/>
    <property type="match status" value="1"/>
</dbReference>
<proteinExistence type="predicted"/>
<dbReference type="SUPFAM" id="SSF52047">
    <property type="entry name" value="RNI-like"/>
    <property type="match status" value="1"/>
</dbReference>
<dbReference type="Proteomes" id="UP000190744">
    <property type="component" value="Unassembled WGS sequence"/>
</dbReference>
<evidence type="ECO:0008006" key="4">
    <source>
        <dbReference type="Google" id="ProtNLM"/>
    </source>
</evidence>
<comment type="caution">
    <text evidence="2">The sequence shown here is derived from an EMBL/GenBank/DDBJ whole genome shotgun (WGS) entry which is preliminary data.</text>
</comment>
<evidence type="ECO:0000256" key="1">
    <source>
        <dbReference type="SAM" id="MobiDB-lite"/>
    </source>
</evidence>
<dbReference type="EMBL" id="LJBN01000167">
    <property type="protein sequence ID" value="OOQ85532.1"/>
    <property type="molecule type" value="Genomic_DNA"/>
</dbReference>
<feature type="compositionally biased region" description="Polar residues" evidence="1">
    <location>
        <begin position="601"/>
        <end position="612"/>
    </location>
</feature>
<dbReference type="InterPro" id="IPR036047">
    <property type="entry name" value="F-box-like_dom_sf"/>
</dbReference>
<gene>
    <name evidence="2" type="ORF">PEBR_25104</name>
</gene>
<dbReference type="AlphaFoldDB" id="A0A1S9RJ32"/>
<dbReference type="InterPro" id="IPR032675">
    <property type="entry name" value="LRR_dom_sf"/>
</dbReference>
<feature type="region of interest" description="Disordered" evidence="1">
    <location>
        <begin position="595"/>
        <end position="692"/>
    </location>
</feature>